<dbReference type="PANTHER" id="PTHR38248">
    <property type="entry name" value="FUNK1 6"/>
    <property type="match status" value="1"/>
</dbReference>
<evidence type="ECO:0000313" key="7">
    <source>
        <dbReference type="Proteomes" id="UP000800094"/>
    </source>
</evidence>
<proteinExistence type="predicted"/>
<feature type="domain" description="Fungal-type protein kinase" evidence="5">
    <location>
        <begin position="143"/>
        <end position="514"/>
    </location>
</feature>
<dbReference type="SUPFAM" id="SSF56112">
    <property type="entry name" value="Protein kinase-like (PK-like)"/>
    <property type="match status" value="1"/>
</dbReference>
<dbReference type="Gene3D" id="1.10.510.10">
    <property type="entry name" value="Transferase(Phosphotransferase) domain 1"/>
    <property type="match status" value="1"/>
</dbReference>
<name>A0A6A6IQY1_9PLEO</name>
<dbReference type="PANTHER" id="PTHR38248:SF2">
    <property type="entry name" value="FUNK1 11"/>
    <property type="match status" value="1"/>
</dbReference>
<evidence type="ECO:0000256" key="3">
    <source>
        <dbReference type="ARBA" id="ARBA00048679"/>
    </source>
</evidence>
<evidence type="ECO:0000256" key="4">
    <source>
        <dbReference type="SAM" id="MobiDB-lite"/>
    </source>
</evidence>
<dbReference type="Proteomes" id="UP000800094">
    <property type="component" value="Unassembled WGS sequence"/>
</dbReference>
<dbReference type="InterPro" id="IPR008266">
    <property type="entry name" value="Tyr_kinase_AS"/>
</dbReference>
<feature type="compositionally biased region" description="Polar residues" evidence="4">
    <location>
        <begin position="17"/>
        <end position="26"/>
    </location>
</feature>
<comment type="catalytic activity">
    <reaction evidence="2">
        <text>L-threonyl-[protein] + ATP = O-phospho-L-threonyl-[protein] + ADP + H(+)</text>
        <dbReference type="Rhea" id="RHEA:46608"/>
        <dbReference type="Rhea" id="RHEA-COMP:11060"/>
        <dbReference type="Rhea" id="RHEA-COMP:11605"/>
        <dbReference type="ChEBI" id="CHEBI:15378"/>
        <dbReference type="ChEBI" id="CHEBI:30013"/>
        <dbReference type="ChEBI" id="CHEBI:30616"/>
        <dbReference type="ChEBI" id="CHEBI:61977"/>
        <dbReference type="ChEBI" id="CHEBI:456216"/>
        <dbReference type="EC" id="2.7.11.1"/>
    </reaction>
</comment>
<dbReference type="InterPro" id="IPR011009">
    <property type="entry name" value="Kinase-like_dom_sf"/>
</dbReference>
<dbReference type="EMBL" id="ML987192">
    <property type="protein sequence ID" value="KAF2252488.1"/>
    <property type="molecule type" value="Genomic_DNA"/>
</dbReference>
<sequence length="612" mass="68172">MDVETPRSDDKAETGHIASSTSSPGKTTVHKEVEREDPDSKYQPTLRNLNGHIFRNVRGFSEKYFEGKPWSPLAEQLAKDIGTAVSSILFDDVLVQNVLDLFLGQSLVFEYKLPPGRSQYRRGNSHPLSGFDELDTPTLYLVHTSSQTPKAQHEWADVQAIGQCDTDDPADYRRQMLHFCTYAWRVFNNQPTRRVLHGFHISGLLVTLWVFDRAGAYSCVPFHIRTEPRRFLVAVAGYAMMSDEELGVDTFIQNDREGKYIMLTSKDDSICERLNLRERVRSHPGVVYSGPTCYRAERTGPDAGQVVVKFTWRTEAESPEEDILRKIAERKVWGVVQLFGNQDITSICDLHAGLSFESAVPLPLDRRSDIEGPPPASATKGTTISSNAEPSFPDLTFCCIAVHPVGRPIEAYSSISELLCAFIDIIRGHRSLYQNGRILHQDVSPGNIMITDRPAAGAPRGFLIDLDAARSLEASPATGERKGTRAFMALGVLDAKPHTYRHDMESLFYCLIWVAVCPKNGKMPPGGSRLWGWFQGGFAECAERKRSDIVGDGFEGVLNEFAEGLGGLKGLARELRTLLFTREDAGDEDADAFYDEMEAAFGRALLGVREKI</sequence>
<keyword evidence="7" id="KW-1185">Reference proteome</keyword>
<evidence type="ECO:0000313" key="6">
    <source>
        <dbReference type="EMBL" id="KAF2252488.1"/>
    </source>
</evidence>
<dbReference type="GO" id="GO:0004674">
    <property type="term" value="F:protein serine/threonine kinase activity"/>
    <property type="evidence" value="ECO:0007669"/>
    <property type="project" value="UniProtKB-EC"/>
</dbReference>
<evidence type="ECO:0000256" key="2">
    <source>
        <dbReference type="ARBA" id="ARBA00047899"/>
    </source>
</evidence>
<evidence type="ECO:0000256" key="1">
    <source>
        <dbReference type="ARBA" id="ARBA00012513"/>
    </source>
</evidence>
<feature type="compositionally biased region" description="Basic and acidic residues" evidence="4">
    <location>
        <begin position="29"/>
        <end position="40"/>
    </location>
</feature>
<dbReference type="AlphaFoldDB" id="A0A6A6IQY1"/>
<dbReference type="PROSITE" id="PS00109">
    <property type="entry name" value="PROTEIN_KINASE_TYR"/>
    <property type="match status" value="1"/>
</dbReference>
<reference evidence="6" key="1">
    <citation type="journal article" date="2020" name="Stud. Mycol.">
        <title>101 Dothideomycetes genomes: a test case for predicting lifestyles and emergence of pathogens.</title>
        <authorList>
            <person name="Haridas S."/>
            <person name="Albert R."/>
            <person name="Binder M."/>
            <person name="Bloem J."/>
            <person name="Labutti K."/>
            <person name="Salamov A."/>
            <person name="Andreopoulos B."/>
            <person name="Baker S."/>
            <person name="Barry K."/>
            <person name="Bills G."/>
            <person name="Bluhm B."/>
            <person name="Cannon C."/>
            <person name="Castanera R."/>
            <person name="Culley D."/>
            <person name="Daum C."/>
            <person name="Ezra D."/>
            <person name="Gonzalez J."/>
            <person name="Henrissat B."/>
            <person name="Kuo A."/>
            <person name="Liang C."/>
            <person name="Lipzen A."/>
            <person name="Lutzoni F."/>
            <person name="Magnuson J."/>
            <person name="Mondo S."/>
            <person name="Nolan M."/>
            <person name="Ohm R."/>
            <person name="Pangilinan J."/>
            <person name="Park H.-J."/>
            <person name="Ramirez L."/>
            <person name="Alfaro M."/>
            <person name="Sun H."/>
            <person name="Tritt A."/>
            <person name="Yoshinaga Y."/>
            <person name="Zwiers L.-H."/>
            <person name="Turgeon B."/>
            <person name="Goodwin S."/>
            <person name="Spatafora J."/>
            <person name="Crous P."/>
            <person name="Grigoriev I."/>
        </authorList>
    </citation>
    <scope>NUCLEOTIDE SEQUENCE</scope>
    <source>
        <strain evidence="6">CBS 122368</strain>
    </source>
</reference>
<evidence type="ECO:0000259" key="5">
    <source>
        <dbReference type="Pfam" id="PF17667"/>
    </source>
</evidence>
<dbReference type="EC" id="2.7.11.1" evidence="1"/>
<organism evidence="6 7">
    <name type="scientific">Trematosphaeria pertusa</name>
    <dbReference type="NCBI Taxonomy" id="390896"/>
    <lineage>
        <taxon>Eukaryota</taxon>
        <taxon>Fungi</taxon>
        <taxon>Dikarya</taxon>
        <taxon>Ascomycota</taxon>
        <taxon>Pezizomycotina</taxon>
        <taxon>Dothideomycetes</taxon>
        <taxon>Pleosporomycetidae</taxon>
        <taxon>Pleosporales</taxon>
        <taxon>Massarineae</taxon>
        <taxon>Trematosphaeriaceae</taxon>
        <taxon>Trematosphaeria</taxon>
    </lineage>
</organism>
<dbReference type="InterPro" id="IPR040976">
    <property type="entry name" value="Pkinase_fungal"/>
</dbReference>
<feature type="region of interest" description="Disordered" evidence="4">
    <location>
        <begin position="365"/>
        <end position="385"/>
    </location>
</feature>
<gene>
    <name evidence="6" type="ORF">BU26DRAFT_562224</name>
</gene>
<feature type="compositionally biased region" description="Basic and acidic residues" evidence="4">
    <location>
        <begin position="1"/>
        <end position="14"/>
    </location>
</feature>
<dbReference type="GeneID" id="54586337"/>
<comment type="catalytic activity">
    <reaction evidence="3">
        <text>L-seryl-[protein] + ATP = O-phospho-L-seryl-[protein] + ADP + H(+)</text>
        <dbReference type="Rhea" id="RHEA:17989"/>
        <dbReference type="Rhea" id="RHEA-COMP:9863"/>
        <dbReference type="Rhea" id="RHEA-COMP:11604"/>
        <dbReference type="ChEBI" id="CHEBI:15378"/>
        <dbReference type="ChEBI" id="CHEBI:29999"/>
        <dbReference type="ChEBI" id="CHEBI:30616"/>
        <dbReference type="ChEBI" id="CHEBI:83421"/>
        <dbReference type="ChEBI" id="CHEBI:456216"/>
        <dbReference type="EC" id="2.7.11.1"/>
    </reaction>
</comment>
<protein>
    <recommendedName>
        <fullName evidence="1">non-specific serine/threonine protein kinase</fullName>
        <ecNumber evidence="1">2.7.11.1</ecNumber>
    </recommendedName>
</protein>
<dbReference type="RefSeq" id="XP_033687492.1">
    <property type="nucleotide sequence ID" value="XM_033833007.1"/>
</dbReference>
<accession>A0A6A6IQY1</accession>
<feature type="region of interest" description="Disordered" evidence="4">
    <location>
        <begin position="1"/>
        <end position="45"/>
    </location>
</feature>
<dbReference type="OrthoDB" id="5584477at2759"/>
<dbReference type="Pfam" id="PF17667">
    <property type="entry name" value="Pkinase_fungal"/>
    <property type="match status" value="1"/>
</dbReference>